<feature type="domain" description="Solute-binding protein family 3/N-terminal" evidence="5">
    <location>
        <begin position="30"/>
        <end position="261"/>
    </location>
</feature>
<organism evidence="6 7">
    <name type="scientific">Granulicella pectinivorans</name>
    <dbReference type="NCBI Taxonomy" id="474950"/>
    <lineage>
        <taxon>Bacteria</taxon>
        <taxon>Pseudomonadati</taxon>
        <taxon>Acidobacteriota</taxon>
        <taxon>Terriglobia</taxon>
        <taxon>Terriglobales</taxon>
        <taxon>Acidobacteriaceae</taxon>
        <taxon>Granulicella</taxon>
    </lineage>
</organism>
<sequence length="335" mass="35676">MEALKFLVVLLALAATAGAQTLERVKTAKTLVCGLNEEDGEYSRTDDHGTREAFDRDLCKAVAVAILGPAARTEVKVFSDDVDAIAALKAGTVDLLPTSPLDFTHATEPGIGLSGVVLWDGVGFMVPVTSKAQQMEDLGGKKTCVLAETEVEDTVKAWVQRSGVALNVFPFTEEGEMEAAFVTGTCPVLAGDLTRLASTRAGFGEIAGKFKVLPGVVSKDPLAAAYLASDQRFGRIVDWVVQALIGAEEMGVAQAHPVGVAAEWDLNERRLAGKTHDLGDRLGLPDDWAVRVVEAVGNYGEIYERDLGPKTEMGLLRGWNRLGRDGGLMVALPLK</sequence>
<evidence type="ECO:0000256" key="4">
    <source>
        <dbReference type="SAM" id="SignalP"/>
    </source>
</evidence>
<feature type="chain" id="PRO_5011682399" evidence="4">
    <location>
        <begin position="20"/>
        <end position="335"/>
    </location>
</feature>
<gene>
    <name evidence="6" type="ORF">SAMN05421771_0612</name>
</gene>
<reference evidence="6 7" key="1">
    <citation type="submission" date="2016-10" db="EMBL/GenBank/DDBJ databases">
        <authorList>
            <person name="de Groot N.N."/>
        </authorList>
    </citation>
    <scope>NUCLEOTIDE SEQUENCE [LARGE SCALE GENOMIC DNA]</scope>
    <source>
        <strain evidence="6 7">DSM 21001</strain>
    </source>
</reference>
<evidence type="ECO:0000256" key="2">
    <source>
        <dbReference type="ARBA" id="ARBA00022448"/>
    </source>
</evidence>
<proteinExistence type="inferred from homology"/>
<dbReference type="EMBL" id="FOZL01000001">
    <property type="protein sequence ID" value="SFS01754.1"/>
    <property type="molecule type" value="Genomic_DNA"/>
</dbReference>
<dbReference type="AlphaFoldDB" id="A0A1I6LEC4"/>
<dbReference type="Gene3D" id="3.40.190.10">
    <property type="entry name" value="Periplasmic binding protein-like II"/>
    <property type="match status" value="2"/>
</dbReference>
<dbReference type="OrthoDB" id="115856at2"/>
<keyword evidence="7" id="KW-1185">Reference proteome</keyword>
<dbReference type="SUPFAM" id="SSF53850">
    <property type="entry name" value="Periplasmic binding protein-like II"/>
    <property type="match status" value="1"/>
</dbReference>
<dbReference type="SMART" id="SM00062">
    <property type="entry name" value="PBPb"/>
    <property type="match status" value="1"/>
</dbReference>
<dbReference type="InterPro" id="IPR001638">
    <property type="entry name" value="Solute-binding_3/MltF_N"/>
</dbReference>
<protein>
    <submittedName>
        <fullName evidence="6">General L-amino acid transport system substrate-binding protein</fullName>
    </submittedName>
</protein>
<dbReference type="GO" id="GO:0006865">
    <property type="term" value="P:amino acid transport"/>
    <property type="evidence" value="ECO:0007669"/>
    <property type="project" value="TreeGrafter"/>
</dbReference>
<evidence type="ECO:0000259" key="5">
    <source>
        <dbReference type="SMART" id="SM00062"/>
    </source>
</evidence>
<evidence type="ECO:0000256" key="1">
    <source>
        <dbReference type="ARBA" id="ARBA00010333"/>
    </source>
</evidence>
<dbReference type="Proteomes" id="UP000199024">
    <property type="component" value="Unassembled WGS sequence"/>
</dbReference>
<accession>A0A1I6LEC4</accession>
<dbReference type="PANTHER" id="PTHR30085:SF6">
    <property type="entry name" value="ABC TRANSPORTER GLUTAMINE-BINDING PROTEIN GLNH"/>
    <property type="match status" value="1"/>
</dbReference>
<comment type="similarity">
    <text evidence="1">Belongs to the bacterial solute-binding protein 3 family.</text>
</comment>
<evidence type="ECO:0000256" key="3">
    <source>
        <dbReference type="ARBA" id="ARBA00022729"/>
    </source>
</evidence>
<keyword evidence="2" id="KW-0813">Transport</keyword>
<keyword evidence="3 4" id="KW-0732">Signal</keyword>
<name>A0A1I6LEC4_9BACT</name>
<evidence type="ECO:0000313" key="6">
    <source>
        <dbReference type="EMBL" id="SFS01754.1"/>
    </source>
</evidence>
<dbReference type="InterPro" id="IPR051455">
    <property type="entry name" value="Bact_solute-bind_prot3"/>
</dbReference>
<dbReference type="STRING" id="474950.SAMN05421771_0612"/>
<dbReference type="PANTHER" id="PTHR30085">
    <property type="entry name" value="AMINO ACID ABC TRANSPORTER PERMEASE"/>
    <property type="match status" value="1"/>
</dbReference>
<evidence type="ECO:0000313" key="7">
    <source>
        <dbReference type="Proteomes" id="UP000199024"/>
    </source>
</evidence>
<feature type="signal peptide" evidence="4">
    <location>
        <begin position="1"/>
        <end position="19"/>
    </location>
</feature>